<evidence type="ECO:0000256" key="3">
    <source>
        <dbReference type="ARBA" id="ARBA00023125"/>
    </source>
</evidence>
<dbReference type="Proteomes" id="UP001576774">
    <property type="component" value="Unassembled WGS sequence"/>
</dbReference>
<evidence type="ECO:0000259" key="5">
    <source>
        <dbReference type="Pfam" id="PF01385"/>
    </source>
</evidence>
<evidence type="ECO:0000313" key="7">
    <source>
        <dbReference type="Proteomes" id="UP001576774"/>
    </source>
</evidence>
<keyword evidence="6" id="KW-0255">Endonuclease</keyword>
<reference evidence="6 7" key="1">
    <citation type="submission" date="2024-09" db="EMBL/GenBank/DDBJ databases">
        <title>Floridaenema gen nov. (Aerosakkonemataceae, Aerosakkonematales ord. nov., Cyanobacteria) from benthic tropical and subtropical fresh waters, with the description of four new species.</title>
        <authorList>
            <person name="Moretto J.A."/>
            <person name="Berthold D.E."/>
            <person name="Lefler F.W."/>
            <person name="Huang I.-S."/>
            <person name="Laughinghouse H. IV."/>
        </authorList>
    </citation>
    <scope>NUCLEOTIDE SEQUENCE [LARGE SCALE GENOMIC DNA]</scope>
    <source>
        <strain evidence="6 7">BLCC-F46</strain>
    </source>
</reference>
<dbReference type="NCBIfam" id="NF040570">
    <property type="entry name" value="guided_TnpB"/>
    <property type="match status" value="1"/>
</dbReference>
<dbReference type="RefSeq" id="WP_413272355.1">
    <property type="nucleotide sequence ID" value="NZ_JBHFNQ010000161.1"/>
</dbReference>
<organism evidence="6 7">
    <name type="scientific">Floridaenema aerugineum BLCC-F46</name>
    <dbReference type="NCBI Taxonomy" id="3153654"/>
    <lineage>
        <taxon>Bacteria</taxon>
        <taxon>Bacillati</taxon>
        <taxon>Cyanobacteriota</taxon>
        <taxon>Cyanophyceae</taxon>
        <taxon>Oscillatoriophycideae</taxon>
        <taxon>Aerosakkonematales</taxon>
        <taxon>Aerosakkonemataceae</taxon>
        <taxon>Floridanema</taxon>
        <taxon>Floridanema aerugineum</taxon>
    </lineage>
</organism>
<keyword evidence="4" id="KW-0233">DNA recombination</keyword>
<name>A0ABV4X907_9CYAN</name>
<gene>
    <name evidence="6" type="ORF">ACE1CC_20655</name>
</gene>
<evidence type="ECO:0000256" key="2">
    <source>
        <dbReference type="ARBA" id="ARBA00022578"/>
    </source>
</evidence>
<comment type="similarity">
    <text evidence="1">In the C-terminal section; belongs to the transposase 35 family.</text>
</comment>
<dbReference type="InterPro" id="IPR001959">
    <property type="entry name" value="Transposase"/>
</dbReference>
<keyword evidence="6" id="KW-0540">Nuclease</keyword>
<dbReference type="InterPro" id="IPR010095">
    <property type="entry name" value="Cas12f1-like_TNB"/>
</dbReference>
<dbReference type="Pfam" id="PF01385">
    <property type="entry name" value="OrfB_IS605"/>
    <property type="match status" value="1"/>
</dbReference>
<feature type="domain" description="Probable transposase IS891/IS1136/IS1341" evidence="5">
    <location>
        <begin position="215"/>
        <end position="309"/>
    </location>
</feature>
<protein>
    <submittedName>
        <fullName evidence="6">RNA-guided endonuclease InsQ/TnpB family protein</fullName>
    </submittedName>
</protein>
<proteinExistence type="inferred from homology"/>
<evidence type="ECO:0000256" key="4">
    <source>
        <dbReference type="ARBA" id="ARBA00023172"/>
    </source>
</evidence>
<keyword evidence="6" id="KW-0378">Hydrolase</keyword>
<evidence type="ECO:0000313" key="6">
    <source>
        <dbReference type="EMBL" id="MFB2879272.1"/>
    </source>
</evidence>
<accession>A0ABV4X907</accession>
<evidence type="ECO:0000256" key="1">
    <source>
        <dbReference type="ARBA" id="ARBA00008761"/>
    </source>
</evidence>
<keyword evidence="3" id="KW-0238">DNA-binding</keyword>
<dbReference type="GO" id="GO:0004519">
    <property type="term" value="F:endonuclease activity"/>
    <property type="evidence" value="ECO:0007669"/>
    <property type="project" value="UniProtKB-KW"/>
</dbReference>
<dbReference type="NCBIfam" id="TIGR01766">
    <property type="entry name" value="IS200/IS605 family accessory protein TnpB-like domain"/>
    <property type="match status" value="1"/>
</dbReference>
<comment type="caution">
    <text evidence="6">The sequence shown here is derived from an EMBL/GenBank/DDBJ whole genome shotgun (WGS) entry which is preliminary data.</text>
</comment>
<keyword evidence="2" id="KW-0815">Transposition</keyword>
<sequence>MFKTVPIKAKFTEEEKVFWVDQGKNSNSLINCAIYHTRQVYYDRLSNMDNSFTTYWVGDELRSGWKTYRCHTTYPQLDKVHKDNPHYKALAAQAAQQTLQTVGESINSYNKLVNLYYQGEVDRPSLPKYRKKGGLAAITFPKQALIYKNGCFYPSVSRETKPELITEISLLLPEFIDADWVREVRIRPNLGEFWIDWIIDDGKKPININPNLDYTQAWGFDHGGTNWLTGVSTHGKSLIIDGKKLKSMNQGYCRLVAKYKQGKSEFYWDENLDRIQRKRNNQMRDAINKAARFIINQCLNDRIGNLVIGWNESQKNRPDMGKRNNQNFVVIPTGRLIERLKQLCSEYGIQLTITEEANTSVASFLDGDSLPKHGEKPETWKASGTRIRRGLYRTKLGCLVNADANAAANIIKKVATQLGVCLAEVGRASLTMPQRIDLFNRLDKSYRKKTLRSVSLDRYATSF</sequence>
<keyword evidence="7" id="KW-1185">Reference proteome</keyword>
<dbReference type="EMBL" id="JBHFNQ010000161">
    <property type="protein sequence ID" value="MFB2879272.1"/>
    <property type="molecule type" value="Genomic_DNA"/>
</dbReference>